<proteinExistence type="predicted"/>
<comment type="caution">
    <text evidence="1">The sequence shown here is derived from an EMBL/GenBank/DDBJ whole genome shotgun (WGS) entry which is preliminary data.</text>
</comment>
<protein>
    <submittedName>
        <fullName evidence="1">Uncharacterized protein</fullName>
    </submittedName>
</protein>
<sequence>MTVRVVPLVVKSGVPAQVLRRDLHLLREHVPLLPQECHPSGGVVIAQPGGVLPPQGNDWCPDVAGMPGRFLRNLRQHQRRILI</sequence>
<dbReference type="EMBL" id="VSSQ01021345">
    <property type="protein sequence ID" value="MPM66866.1"/>
    <property type="molecule type" value="Genomic_DNA"/>
</dbReference>
<reference evidence="1" key="1">
    <citation type="submission" date="2019-08" db="EMBL/GenBank/DDBJ databases">
        <authorList>
            <person name="Kucharzyk K."/>
            <person name="Murdoch R.W."/>
            <person name="Higgins S."/>
            <person name="Loffler F."/>
        </authorList>
    </citation>
    <scope>NUCLEOTIDE SEQUENCE</scope>
</reference>
<gene>
    <name evidence="1" type="ORF">SDC9_113778</name>
</gene>
<name>A0A645BNC5_9ZZZZ</name>
<evidence type="ECO:0000313" key="1">
    <source>
        <dbReference type="EMBL" id="MPM66866.1"/>
    </source>
</evidence>
<accession>A0A645BNC5</accession>
<dbReference type="AlphaFoldDB" id="A0A645BNC5"/>
<organism evidence="1">
    <name type="scientific">bioreactor metagenome</name>
    <dbReference type="NCBI Taxonomy" id="1076179"/>
    <lineage>
        <taxon>unclassified sequences</taxon>
        <taxon>metagenomes</taxon>
        <taxon>ecological metagenomes</taxon>
    </lineage>
</organism>